<evidence type="ECO:0000256" key="2">
    <source>
        <dbReference type="ARBA" id="ARBA00023125"/>
    </source>
</evidence>
<keyword evidence="6" id="KW-1185">Reference proteome</keyword>
<accession>A0A4V5MM23</accession>
<keyword evidence="2" id="KW-0238">DNA-binding</keyword>
<dbReference type="InterPro" id="IPR036388">
    <property type="entry name" value="WH-like_DNA-bd_sf"/>
</dbReference>
<keyword evidence="3" id="KW-0804">Transcription</keyword>
<name>A0A4V5MM23_9ACTN</name>
<organism evidence="5 6">
    <name type="scientific">Streptomyces piniterrae</name>
    <dbReference type="NCBI Taxonomy" id="2571125"/>
    <lineage>
        <taxon>Bacteria</taxon>
        <taxon>Bacillati</taxon>
        <taxon>Actinomycetota</taxon>
        <taxon>Actinomycetes</taxon>
        <taxon>Kitasatosporales</taxon>
        <taxon>Streptomycetaceae</taxon>
        <taxon>Streptomyces</taxon>
    </lineage>
</organism>
<dbReference type="InterPro" id="IPR016032">
    <property type="entry name" value="Sig_transdc_resp-reg_C-effctor"/>
</dbReference>
<dbReference type="GO" id="GO:0006355">
    <property type="term" value="P:regulation of DNA-templated transcription"/>
    <property type="evidence" value="ECO:0007669"/>
    <property type="project" value="InterPro"/>
</dbReference>
<dbReference type="Proteomes" id="UP000308697">
    <property type="component" value="Unassembled WGS sequence"/>
</dbReference>
<evidence type="ECO:0000313" key="6">
    <source>
        <dbReference type="Proteomes" id="UP000308697"/>
    </source>
</evidence>
<evidence type="ECO:0000259" key="4">
    <source>
        <dbReference type="PROSITE" id="PS50043"/>
    </source>
</evidence>
<dbReference type="PANTHER" id="PTHR44688">
    <property type="entry name" value="DNA-BINDING TRANSCRIPTIONAL ACTIVATOR DEVR_DOSR"/>
    <property type="match status" value="1"/>
</dbReference>
<dbReference type="EMBL" id="SUMB01000001">
    <property type="protein sequence ID" value="TJZ59388.1"/>
    <property type="molecule type" value="Genomic_DNA"/>
</dbReference>
<evidence type="ECO:0000256" key="1">
    <source>
        <dbReference type="ARBA" id="ARBA00023015"/>
    </source>
</evidence>
<evidence type="ECO:0000313" key="5">
    <source>
        <dbReference type="EMBL" id="TJZ59388.1"/>
    </source>
</evidence>
<dbReference type="RefSeq" id="WP_136738338.1">
    <property type="nucleotide sequence ID" value="NZ_SUMB01000001.1"/>
</dbReference>
<sequence length="54" mass="5714">MRSEGATEARRRLAELTGRESDVVRAVARGLSNAEIGRELAMSEGTVKTSAAVP</sequence>
<dbReference type="AlphaFoldDB" id="A0A4V5MM23"/>
<protein>
    <submittedName>
        <fullName evidence="5">Response regulator transcription factor</fullName>
    </submittedName>
</protein>
<dbReference type="SMART" id="SM00421">
    <property type="entry name" value="HTH_LUXR"/>
    <property type="match status" value="1"/>
</dbReference>
<dbReference type="InterPro" id="IPR000792">
    <property type="entry name" value="Tscrpt_reg_LuxR_C"/>
</dbReference>
<dbReference type="PANTHER" id="PTHR44688:SF16">
    <property type="entry name" value="DNA-BINDING TRANSCRIPTIONAL ACTIVATOR DEVR_DOSR"/>
    <property type="match status" value="1"/>
</dbReference>
<gene>
    <name evidence="5" type="ORF">FCH28_02535</name>
</gene>
<dbReference type="Pfam" id="PF00196">
    <property type="entry name" value="GerE"/>
    <property type="match status" value="1"/>
</dbReference>
<dbReference type="PROSITE" id="PS50043">
    <property type="entry name" value="HTH_LUXR_2"/>
    <property type="match status" value="1"/>
</dbReference>
<proteinExistence type="predicted"/>
<dbReference type="OrthoDB" id="4064950at2"/>
<reference evidence="5 6" key="1">
    <citation type="submission" date="2019-04" db="EMBL/GenBank/DDBJ databases">
        <title>Streptomyces piniterrae sp. nov., a heliquinomycin-producing actinomycete isolated from rhizosphere soil of Pinus yunnanensis.</title>
        <authorList>
            <person name="Zhuang X."/>
            <person name="Zhao J."/>
        </authorList>
    </citation>
    <scope>NUCLEOTIDE SEQUENCE [LARGE SCALE GENOMIC DNA]</scope>
    <source>
        <strain evidence="6">jys28</strain>
    </source>
</reference>
<dbReference type="PRINTS" id="PR00038">
    <property type="entry name" value="HTHLUXR"/>
</dbReference>
<comment type="caution">
    <text evidence="5">The sequence shown here is derived from an EMBL/GenBank/DDBJ whole genome shotgun (WGS) entry which is preliminary data.</text>
</comment>
<evidence type="ECO:0000256" key="3">
    <source>
        <dbReference type="ARBA" id="ARBA00023163"/>
    </source>
</evidence>
<dbReference type="SUPFAM" id="SSF46894">
    <property type="entry name" value="C-terminal effector domain of the bipartite response regulators"/>
    <property type="match status" value="1"/>
</dbReference>
<keyword evidence="1" id="KW-0805">Transcription regulation</keyword>
<dbReference type="GO" id="GO:0003677">
    <property type="term" value="F:DNA binding"/>
    <property type="evidence" value="ECO:0007669"/>
    <property type="project" value="UniProtKB-KW"/>
</dbReference>
<feature type="domain" description="HTH luxR-type" evidence="4">
    <location>
        <begin position="9"/>
        <end position="54"/>
    </location>
</feature>
<dbReference type="Gene3D" id="1.10.10.10">
    <property type="entry name" value="Winged helix-like DNA-binding domain superfamily/Winged helix DNA-binding domain"/>
    <property type="match status" value="1"/>
</dbReference>